<accession>A0A2L1U4E5</accession>
<reference evidence="2" key="1">
    <citation type="submission" date="2017-02" db="EMBL/GenBank/DDBJ databases">
        <title>Delineation of Paenibacillus larvae strains originating from foulbrood outbreaks.</title>
        <authorList>
            <person name="Beims H."/>
            <person name="Bunk B."/>
            <person name="Sproeer C."/>
            <person name="Mohr K.I."/>
            <person name="Pradella S."/>
            <person name="Guenther G."/>
            <person name="Rohde M."/>
            <person name="von der Ohe W."/>
            <person name="Steinert M."/>
        </authorList>
    </citation>
    <scope>NUCLEOTIDE SEQUENCE [LARGE SCALE GENOMIC DNA]</scope>
    <source>
        <strain evidence="2">Eric_III</strain>
    </source>
</reference>
<dbReference type="AlphaFoldDB" id="A0A2L1U4E5"/>
<gene>
    <name evidence="1" type="ORF">ERICIII_03681</name>
</gene>
<protein>
    <submittedName>
        <fullName evidence="1">Uncharacterized protein</fullName>
    </submittedName>
</protein>
<evidence type="ECO:0000313" key="1">
    <source>
        <dbReference type="EMBL" id="AVF27790.1"/>
    </source>
</evidence>
<proteinExistence type="predicted"/>
<name>A0A2L1U4E5_9BACL</name>
<sequence length="47" mass="5592">MIVFSLARYSRTSMEFFLCLPVHELFTWNEEAKELLEKEGELIGQRV</sequence>
<dbReference type="EMBL" id="CP019655">
    <property type="protein sequence ID" value="AVF27790.1"/>
    <property type="molecule type" value="Genomic_DNA"/>
</dbReference>
<evidence type="ECO:0000313" key="2">
    <source>
        <dbReference type="Proteomes" id="UP000239833"/>
    </source>
</evidence>
<dbReference type="Proteomes" id="UP000239833">
    <property type="component" value="Chromosome"/>
</dbReference>
<organism evidence="1 2">
    <name type="scientific">Paenibacillus larvae subsp. larvae</name>
    <dbReference type="NCBI Taxonomy" id="147375"/>
    <lineage>
        <taxon>Bacteria</taxon>
        <taxon>Bacillati</taxon>
        <taxon>Bacillota</taxon>
        <taxon>Bacilli</taxon>
        <taxon>Bacillales</taxon>
        <taxon>Paenibacillaceae</taxon>
        <taxon>Paenibacillus</taxon>
    </lineage>
</organism>